<evidence type="ECO:0000313" key="2">
    <source>
        <dbReference type="EMBL" id="EOT61817.1"/>
    </source>
</evidence>
<reference evidence="1 3" key="1">
    <citation type="submission" date="2013-02" db="EMBL/GenBank/DDBJ databases">
        <title>The Genome Sequence of Enterococcus haemoperoxidus BAA-382.</title>
        <authorList>
            <consortium name="The Broad Institute Genome Sequencing Platform"/>
            <consortium name="The Broad Institute Genome Sequencing Center for Infectious Disease"/>
            <person name="Earl A.M."/>
            <person name="Gilmore M.S."/>
            <person name="Lebreton F."/>
            <person name="Walker B."/>
            <person name="Young S.K."/>
            <person name="Zeng Q."/>
            <person name="Gargeya S."/>
            <person name="Fitzgerald M."/>
            <person name="Haas B."/>
            <person name="Abouelleil A."/>
            <person name="Alvarado L."/>
            <person name="Arachchi H.M."/>
            <person name="Berlin A.M."/>
            <person name="Chapman S.B."/>
            <person name="Dewar J."/>
            <person name="Goldberg J."/>
            <person name="Griggs A."/>
            <person name="Gujja S."/>
            <person name="Hansen M."/>
            <person name="Howarth C."/>
            <person name="Imamovic A."/>
            <person name="Larimer J."/>
            <person name="McCowan C."/>
            <person name="Murphy C."/>
            <person name="Neiman D."/>
            <person name="Pearson M."/>
            <person name="Priest M."/>
            <person name="Roberts A."/>
            <person name="Saif S."/>
            <person name="Shea T."/>
            <person name="Sisk P."/>
            <person name="Sykes S."/>
            <person name="Wortman J."/>
            <person name="Nusbaum C."/>
            <person name="Birren B."/>
        </authorList>
    </citation>
    <scope>NUCLEOTIDE SEQUENCE [LARGE SCALE GENOMIC DNA]</scope>
    <source>
        <strain evidence="1 3">ATCC BAA-382</strain>
    </source>
</reference>
<dbReference type="STRING" id="155618.RV06_GL000530"/>
<dbReference type="PROSITE" id="PS51257">
    <property type="entry name" value="PROKAR_LIPOPROTEIN"/>
    <property type="match status" value="1"/>
</dbReference>
<evidence type="ECO:0000313" key="3">
    <source>
        <dbReference type="Proteomes" id="UP000013858"/>
    </source>
</evidence>
<dbReference type="Proteomes" id="UP000013858">
    <property type="component" value="Unassembled WGS sequence"/>
</dbReference>
<organism evidence="1 3">
    <name type="scientific">Enterococcus haemoperoxidus ATCC BAA-382</name>
    <dbReference type="NCBI Taxonomy" id="1158608"/>
    <lineage>
        <taxon>Bacteria</taxon>
        <taxon>Bacillati</taxon>
        <taxon>Bacillota</taxon>
        <taxon>Bacilli</taxon>
        <taxon>Lactobacillales</taxon>
        <taxon>Enterococcaceae</taxon>
        <taxon>Enterococcus</taxon>
    </lineage>
</organism>
<evidence type="ECO:0000313" key="1">
    <source>
        <dbReference type="EMBL" id="EOH92451.1"/>
    </source>
</evidence>
<reference evidence="2 4" key="2">
    <citation type="submission" date="2013-03" db="EMBL/GenBank/DDBJ databases">
        <title>The Genome Sequence of Enterococcus haemoperoxidus BAA-382 (PacBio/Illumina hybrid assembly).</title>
        <authorList>
            <consortium name="The Broad Institute Genomics Platform"/>
            <consortium name="The Broad Institute Genome Sequencing Center for Infectious Disease"/>
            <person name="Earl A."/>
            <person name="Russ C."/>
            <person name="Gilmore M."/>
            <person name="Surin D."/>
            <person name="Walker B."/>
            <person name="Young S."/>
            <person name="Zeng Q."/>
            <person name="Gargeya S."/>
            <person name="Fitzgerald M."/>
            <person name="Haas B."/>
            <person name="Abouelleil A."/>
            <person name="Allen A.W."/>
            <person name="Alvarado L."/>
            <person name="Arachchi H.M."/>
            <person name="Berlin A.M."/>
            <person name="Chapman S.B."/>
            <person name="Gainer-Dewar J."/>
            <person name="Goldberg J."/>
            <person name="Griggs A."/>
            <person name="Gujja S."/>
            <person name="Hansen M."/>
            <person name="Howarth C."/>
            <person name="Imamovic A."/>
            <person name="Ireland A."/>
            <person name="Larimer J."/>
            <person name="McCowan C."/>
            <person name="Murphy C."/>
            <person name="Pearson M."/>
            <person name="Poon T.W."/>
            <person name="Priest M."/>
            <person name="Roberts A."/>
            <person name="Saif S."/>
            <person name="Shea T."/>
            <person name="Sisk P."/>
            <person name="Sykes S."/>
            <person name="Wortman J."/>
            <person name="Nusbaum C."/>
            <person name="Birren B."/>
        </authorList>
    </citation>
    <scope>NUCLEOTIDE SEQUENCE [LARGE SCALE GENOMIC DNA]</scope>
    <source>
        <strain evidence="2 4">ATCC BAA-382</strain>
    </source>
</reference>
<accession>R2SHZ7</accession>
<dbReference type="Proteomes" id="UP000014197">
    <property type="component" value="Unassembled WGS sequence"/>
</dbReference>
<dbReference type="eggNOG" id="ENOG503069C">
    <property type="taxonomic scope" value="Bacteria"/>
</dbReference>
<dbReference type="OrthoDB" id="2190641at2"/>
<comment type="caution">
    <text evidence="1">The sequence shown here is derived from an EMBL/GenBank/DDBJ whole genome shotgun (WGS) entry which is preliminary data.</text>
</comment>
<dbReference type="AlphaFoldDB" id="R2SHZ7"/>
<evidence type="ECO:0008006" key="5">
    <source>
        <dbReference type="Google" id="ProtNLM"/>
    </source>
</evidence>
<dbReference type="EMBL" id="ASVY01000002">
    <property type="protein sequence ID" value="EOT61817.1"/>
    <property type="molecule type" value="Genomic_DNA"/>
</dbReference>
<dbReference type="EMBL" id="AJAR01000030">
    <property type="protein sequence ID" value="EOH92451.1"/>
    <property type="molecule type" value="Genomic_DNA"/>
</dbReference>
<proteinExistence type="predicted"/>
<evidence type="ECO:0000313" key="4">
    <source>
        <dbReference type="Proteomes" id="UP000014197"/>
    </source>
</evidence>
<gene>
    <name evidence="2" type="ORF">I583_00799</name>
    <name evidence="1" type="ORF">UAW_03116</name>
</gene>
<dbReference type="RefSeq" id="WP_010763272.1">
    <property type="nucleotide sequence ID" value="NZ_KB946316.1"/>
</dbReference>
<dbReference type="PATRIC" id="fig|1158608.3.peg.3049"/>
<keyword evidence="4" id="KW-1185">Reference proteome</keyword>
<sequence length="244" mass="28069">MKKSILCVVSLITCVVSISGCFFKKEAAKVEHQQLIWHDSREKPFGTFDYPKITEKEAFDLLKTKFDVKVPSLIFKVKEMLIEDVGTKTMQIDEPEYTMYASGDELKMRAYYPLDEDNELRVFALVDLKYSFNKEKKEVRLTSQKLSMTTYGDKVTYPKDNFTELLAKSAEIIELPKKQSDTAIQHFNADYNELDKRPVSSKAIVYSNDKEAAEKKQVSQAILGGFDSKQELKEIYATIVDYTD</sequence>
<name>R2SHZ7_9ENTE</name>
<protein>
    <recommendedName>
        <fullName evidence="5">Lipoprotein</fullName>
    </recommendedName>
</protein>